<keyword evidence="3" id="KW-1185">Reference proteome</keyword>
<reference evidence="2 3" key="1">
    <citation type="submission" date="2019-06" db="EMBL/GenBank/DDBJ databases">
        <title>A chromosome-scale genome assembly of the striped catfish, Pangasianodon hypophthalmus.</title>
        <authorList>
            <person name="Wen M."/>
            <person name="Zahm M."/>
            <person name="Roques C."/>
            <person name="Cabau C."/>
            <person name="Klopp C."/>
            <person name="Donnadieu C."/>
            <person name="Jouanno E."/>
            <person name="Avarre J.-C."/>
            <person name="Campet M."/>
            <person name="Ha T.T.T."/>
            <person name="Dugue R."/>
            <person name="Lampietro C."/>
            <person name="Louis A."/>
            <person name="Herpin A."/>
            <person name="Echchiki A."/>
            <person name="Berthelot C."/>
            <person name="Parey E."/>
            <person name="Roest-Crollius H."/>
            <person name="Braasch I."/>
            <person name="Postlethwait J."/>
            <person name="Bobe J."/>
            <person name="Montfort J."/>
            <person name="Bouchez O."/>
            <person name="Begum T."/>
            <person name="Schartl M."/>
            <person name="Guiguen Y."/>
        </authorList>
    </citation>
    <scope>NUCLEOTIDE SEQUENCE [LARGE SCALE GENOMIC DNA]</scope>
    <source>
        <strain evidence="2 3">Indonesia</strain>
        <tissue evidence="2">Blood</tissue>
    </source>
</reference>
<sequence length="127" mass="13663">LVHLTGWTRLFISTGDERSSCTQALSLSLSLSLCSQHVGGSEQNQQSRAAQDPQLVQGRPAESQRQHLQQAAQDQDRTGAKFLHHVRVRGGSPAPCGMDPAPPPRVPTPPSCSTVLKRAPPGRRAAR</sequence>
<evidence type="ECO:0000313" key="2">
    <source>
        <dbReference type="EMBL" id="KAB5540124.1"/>
    </source>
</evidence>
<comment type="caution">
    <text evidence="2">The sequence shown here is derived from an EMBL/GenBank/DDBJ whole genome shotgun (WGS) entry which is preliminary data.</text>
</comment>
<dbReference type="AlphaFoldDB" id="A0A5N5LBH9"/>
<feature type="compositionally biased region" description="Pro residues" evidence="1">
    <location>
        <begin position="100"/>
        <end position="110"/>
    </location>
</feature>
<name>A0A5N5LBH9_PANHP</name>
<accession>A0A5N5LBH9</accession>
<dbReference type="EMBL" id="VFJC01000020">
    <property type="protein sequence ID" value="KAB5540124.1"/>
    <property type="molecule type" value="Genomic_DNA"/>
</dbReference>
<evidence type="ECO:0000313" key="3">
    <source>
        <dbReference type="Proteomes" id="UP000327468"/>
    </source>
</evidence>
<gene>
    <name evidence="2" type="ORF">PHYPO_G00097720</name>
</gene>
<protein>
    <submittedName>
        <fullName evidence="2">Uncharacterized protein</fullName>
    </submittedName>
</protein>
<dbReference type="Proteomes" id="UP000327468">
    <property type="component" value="Chromosome 19"/>
</dbReference>
<organism evidence="2 3">
    <name type="scientific">Pangasianodon hypophthalmus</name>
    <name type="common">Striped catfish</name>
    <name type="synonym">Helicophagus hypophthalmus</name>
    <dbReference type="NCBI Taxonomy" id="310915"/>
    <lineage>
        <taxon>Eukaryota</taxon>
        <taxon>Metazoa</taxon>
        <taxon>Chordata</taxon>
        <taxon>Craniata</taxon>
        <taxon>Vertebrata</taxon>
        <taxon>Euteleostomi</taxon>
        <taxon>Actinopterygii</taxon>
        <taxon>Neopterygii</taxon>
        <taxon>Teleostei</taxon>
        <taxon>Ostariophysi</taxon>
        <taxon>Siluriformes</taxon>
        <taxon>Pangasiidae</taxon>
        <taxon>Pangasianodon</taxon>
    </lineage>
</organism>
<feature type="non-terminal residue" evidence="2">
    <location>
        <position position="1"/>
    </location>
</feature>
<proteinExistence type="predicted"/>
<feature type="region of interest" description="Disordered" evidence="1">
    <location>
        <begin position="36"/>
        <end position="127"/>
    </location>
</feature>
<evidence type="ECO:0000256" key="1">
    <source>
        <dbReference type="SAM" id="MobiDB-lite"/>
    </source>
</evidence>